<feature type="compositionally biased region" description="Basic and acidic residues" evidence="1">
    <location>
        <begin position="178"/>
        <end position="192"/>
    </location>
</feature>
<dbReference type="Proteomes" id="UP000663826">
    <property type="component" value="Unassembled WGS sequence"/>
</dbReference>
<evidence type="ECO:0008006" key="4">
    <source>
        <dbReference type="Google" id="ProtNLM"/>
    </source>
</evidence>
<dbReference type="PANTHER" id="PTHR34071">
    <property type="entry name" value="5-NITROIMIDAZOLE ANTIBIOTICS RESISTANCE PROTEIN, NIMA-FAMILY-RELATED PROTEIN-RELATED"/>
    <property type="match status" value="1"/>
</dbReference>
<dbReference type="Pfam" id="PF12900">
    <property type="entry name" value="Pyridox_ox_2"/>
    <property type="match status" value="1"/>
</dbReference>
<name>A0A8H2WTX6_9AGAM</name>
<dbReference type="Gene3D" id="2.30.110.10">
    <property type="entry name" value="Electron Transport, Fmn-binding Protein, Chain A"/>
    <property type="match status" value="1"/>
</dbReference>
<proteinExistence type="predicted"/>
<dbReference type="EMBL" id="CAJMWQ010000943">
    <property type="protein sequence ID" value="CAE6400830.1"/>
    <property type="molecule type" value="Genomic_DNA"/>
</dbReference>
<evidence type="ECO:0000256" key="1">
    <source>
        <dbReference type="SAM" id="MobiDB-lite"/>
    </source>
</evidence>
<comment type="caution">
    <text evidence="2">The sequence shown here is derived from an EMBL/GenBank/DDBJ whole genome shotgun (WGS) entry which is preliminary data.</text>
</comment>
<protein>
    <recommendedName>
        <fullName evidence="4">Pyridoxamine 5'-phosphate oxidase family protein</fullName>
    </recommendedName>
</protein>
<dbReference type="SUPFAM" id="SSF50475">
    <property type="entry name" value="FMN-binding split barrel"/>
    <property type="match status" value="1"/>
</dbReference>
<dbReference type="InterPro" id="IPR012349">
    <property type="entry name" value="Split_barrel_FMN-bd"/>
</dbReference>
<organism evidence="2 3">
    <name type="scientific">Rhizoctonia solani</name>
    <dbReference type="NCBI Taxonomy" id="456999"/>
    <lineage>
        <taxon>Eukaryota</taxon>
        <taxon>Fungi</taxon>
        <taxon>Dikarya</taxon>
        <taxon>Basidiomycota</taxon>
        <taxon>Agaricomycotina</taxon>
        <taxon>Agaricomycetes</taxon>
        <taxon>Cantharellales</taxon>
        <taxon>Ceratobasidiaceae</taxon>
        <taxon>Rhizoctonia</taxon>
    </lineage>
</organism>
<evidence type="ECO:0000313" key="3">
    <source>
        <dbReference type="Proteomes" id="UP000663826"/>
    </source>
</evidence>
<accession>A0A8H2WTX6</accession>
<reference evidence="2" key="1">
    <citation type="submission" date="2021-01" db="EMBL/GenBank/DDBJ databases">
        <authorList>
            <person name="Kaushik A."/>
        </authorList>
    </citation>
    <scope>NUCLEOTIDE SEQUENCE</scope>
    <source>
        <strain evidence="2">AG1-1B</strain>
    </source>
</reference>
<dbReference type="PANTHER" id="PTHR34071:SF2">
    <property type="entry name" value="FLAVIN-NUCLEOTIDE-BINDING PROTEIN"/>
    <property type="match status" value="1"/>
</dbReference>
<evidence type="ECO:0000313" key="2">
    <source>
        <dbReference type="EMBL" id="CAE6400830.1"/>
    </source>
</evidence>
<sequence>MEGNKFEKTTLNTVRRRPDRGIYDKETIASIIREAKVVHVAFVDPQGLPQCIPMLGVWDEDETGQCYMYFHGYPTTRIMNDLSDPGTPIVATATLVDGLVLALSAFSHSMNYRSAVVHGVILPITSEEEKNIAFQKVVEGIAPGRWENSRQPNEEEQQGTGILRVKIETASAKVRTGPAKDSEKAGNPDVADKELVSKTWTGVIPLRAVPGVPEPSSYSVIPTPPHVSALAAAPHGV</sequence>
<dbReference type="AlphaFoldDB" id="A0A8H2WTX6"/>
<gene>
    <name evidence="2" type="ORF">RDB_LOCUS30800</name>
</gene>
<dbReference type="InterPro" id="IPR024747">
    <property type="entry name" value="Pyridox_Oxase-rel"/>
</dbReference>
<feature type="region of interest" description="Disordered" evidence="1">
    <location>
        <begin position="172"/>
        <end position="192"/>
    </location>
</feature>